<gene>
    <name evidence="1" type="ORF">CCAM_LOCUS31512</name>
</gene>
<sequence length="73" mass="8438">MVGNMDGESRSNGMDVWSELVVPWTSSSCGLNLCHPVHLQFYSSRDLLHGTPYIQVEYEKPKCCKPTTFYRYF</sequence>
<dbReference type="EMBL" id="OOIL02003847">
    <property type="protein sequence ID" value="VFQ89736.1"/>
    <property type="molecule type" value="Genomic_DNA"/>
</dbReference>
<dbReference type="AlphaFoldDB" id="A0A484MNU2"/>
<protein>
    <submittedName>
        <fullName evidence="1">Uncharacterized protein</fullName>
    </submittedName>
</protein>
<reference evidence="1 2" key="1">
    <citation type="submission" date="2018-04" db="EMBL/GenBank/DDBJ databases">
        <authorList>
            <person name="Vogel A."/>
        </authorList>
    </citation>
    <scope>NUCLEOTIDE SEQUENCE [LARGE SCALE GENOMIC DNA]</scope>
</reference>
<dbReference type="Proteomes" id="UP000595140">
    <property type="component" value="Unassembled WGS sequence"/>
</dbReference>
<evidence type="ECO:0000313" key="2">
    <source>
        <dbReference type="Proteomes" id="UP000595140"/>
    </source>
</evidence>
<organism evidence="1 2">
    <name type="scientific">Cuscuta campestris</name>
    <dbReference type="NCBI Taxonomy" id="132261"/>
    <lineage>
        <taxon>Eukaryota</taxon>
        <taxon>Viridiplantae</taxon>
        <taxon>Streptophyta</taxon>
        <taxon>Embryophyta</taxon>
        <taxon>Tracheophyta</taxon>
        <taxon>Spermatophyta</taxon>
        <taxon>Magnoliopsida</taxon>
        <taxon>eudicotyledons</taxon>
        <taxon>Gunneridae</taxon>
        <taxon>Pentapetalae</taxon>
        <taxon>asterids</taxon>
        <taxon>lamiids</taxon>
        <taxon>Solanales</taxon>
        <taxon>Convolvulaceae</taxon>
        <taxon>Cuscuteae</taxon>
        <taxon>Cuscuta</taxon>
        <taxon>Cuscuta subgen. Grammica</taxon>
        <taxon>Cuscuta sect. Cleistogrammica</taxon>
    </lineage>
</organism>
<accession>A0A484MNU2</accession>
<name>A0A484MNU2_9ASTE</name>
<proteinExistence type="predicted"/>
<evidence type="ECO:0000313" key="1">
    <source>
        <dbReference type="EMBL" id="VFQ89736.1"/>
    </source>
</evidence>
<keyword evidence="2" id="KW-1185">Reference proteome</keyword>